<evidence type="ECO:0000313" key="3">
    <source>
        <dbReference type="Proteomes" id="UP000193689"/>
    </source>
</evidence>
<reference evidence="2 3" key="1">
    <citation type="submission" date="2016-07" db="EMBL/GenBank/DDBJ databases">
        <title>Pervasive Adenine N6-methylation of Active Genes in Fungi.</title>
        <authorList>
            <consortium name="DOE Joint Genome Institute"/>
            <person name="Mondo S.J."/>
            <person name="Dannebaum R.O."/>
            <person name="Kuo R.C."/>
            <person name="Labutti K."/>
            <person name="Haridas S."/>
            <person name="Kuo A."/>
            <person name="Salamov A."/>
            <person name="Ahrendt S.R."/>
            <person name="Lipzen A."/>
            <person name="Sullivan W."/>
            <person name="Andreopoulos W.B."/>
            <person name="Clum A."/>
            <person name="Lindquist E."/>
            <person name="Daum C."/>
            <person name="Ramamoorthy G.K."/>
            <person name="Gryganskyi A."/>
            <person name="Culley D."/>
            <person name="Magnuson J.K."/>
            <person name="James T.Y."/>
            <person name="O'Malley M.A."/>
            <person name="Stajich J.E."/>
            <person name="Spatafora J.W."/>
            <person name="Visel A."/>
            <person name="Grigoriev I.V."/>
        </authorList>
    </citation>
    <scope>NUCLEOTIDE SEQUENCE [LARGE SCALE GENOMIC DNA]</scope>
    <source>
        <strain evidence="2 3">CBS 129021</strain>
    </source>
</reference>
<proteinExistence type="predicted"/>
<dbReference type="InParanoid" id="A0A1Y2EA94"/>
<organism evidence="2 3">
    <name type="scientific">Pseudomassariella vexata</name>
    <dbReference type="NCBI Taxonomy" id="1141098"/>
    <lineage>
        <taxon>Eukaryota</taxon>
        <taxon>Fungi</taxon>
        <taxon>Dikarya</taxon>
        <taxon>Ascomycota</taxon>
        <taxon>Pezizomycotina</taxon>
        <taxon>Sordariomycetes</taxon>
        <taxon>Xylariomycetidae</taxon>
        <taxon>Amphisphaeriales</taxon>
        <taxon>Pseudomassariaceae</taxon>
        <taxon>Pseudomassariella</taxon>
    </lineage>
</organism>
<dbReference type="Proteomes" id="UP000193689">
    <property type="component" value="Unassembled WGS sequence"/>
</dbReference>
<sequence>MLAQHKLIEDMIHHAWAKLPARPGIRLPVLSTGVRITAKSSPVHRGSLAYASPNTPRAASTGPELTNGSTNVFAGPISVPSSRGIIMRGASSLVHRKIGIVTRTRRRARHMGRISPAYSFSTMSATSEAHTRVAARLTYPLDDAYDGESVASRGQHAGRSAQSALVISGLGGRFLATAKGHHMQGSEHSDSRPSGRHQHIARPSRRLNVS</sequence>
<evidence type="ECO:0000313" key="2">
    <source>
        <dbReference type="EMBL" id="ORY68493.1"/>
    </source>
</evidence>
<gene>
    <name evidence="2" type="ORF">BCR38DRAFT_406413</name>
</gene>
<protein>
    <submittedName>
        <fullName evidence="2">Uncharacterized protein</fullName>
    </submittedName>
</protein>
<dbReference type="AlphaFoldDB" id="A0A1Y2EA94"/>
<feature type="region of interest" description="Disordered" evidence="1">
    <location>
        <begin position="47"/>
        <end position="67"/>
    </location>
</feature>
<dbReference type="EMBL" id="MCFJ01000003">
    <property type="protein sequence ID" value="ORY68493.1"/>
    <property type="molecule type" value="Genomic_DNA"/>
</dbReference>
<comment type="caution">
    <text evidence="2">The sequence shown here is derived from an EMBL/GenBank/DDBJ whole genome shotgun (WGS) entry which is preliminary data.</text>
</comment>
<feature type="compositionally biased region" description="Basic and acidic residues" evidence="1">
    <location>
        <begin position="184"/>
        <end position="193"/>
    </location>
</feature>
<dbReference type="GeneID" id="63774260"/>
<feature type="region of interest" description="Disordered" evidence="1">
    <location>
        <begin position="180"/>
        <end position="210"/>
    </location>
</feature>
<keyword evidence="3" id="KW-1185">Reference proteome</keyword>
<feature type="compositionally biased region" description="Basic residues" evidence="1">
    <location>
        <begin position="194"/>
        <end position="210"/>
    </location>
</feature>
<dbReference type="RefSeq" id="XP_040718780.1">
    <property type="nucleotide sequence ID" value="XM_040858048.1"/>
</dbReference>
<evidence type="ECO:0000256" key="1">
    <source>
        <dbReference type="SAM" id="MobiDB-lite"/>
    </source>
</evidence>
<name>A0A1Y2EA94_9PEZI</name>
<feature type="compositionally biased region" description="Polar residues" evidence="1">
    <location>
        <begin position="52"/>
        <end position="67"/>
    </location>
</feature>
<accession>A0A1Y2EA94</accession>